<evidence type="ECO:0000313" key="10">
    <source>
        <dbReference type="Proteomes" id="UP000000851"/>
    </source>
</evidence>
<dbReference type="RefSeq" id="WP_012786128.1">
    <property type="nucleotide sequence ID" value="NC_013131.1"/>
</dbReference>
<feature type="transmembrane region" description="Helical" evidence="7">
    <location>
        <begin position="281"/>
        <end position="302"/>
    </location>
</feature>
<dbReference type="InParanoid" id="C7QEE4"/>
<dbReference type="Pfam" id="PF02687">
    <property type="entry name" value="FtsX"/>
    <property type="match status" value="2"/>
</dbReference>
<dbReference type="eggNOG" id="COG0577">
    <property type="taxonomic scope" value="Bacteria"/>
</dbReference>
<comment type="similarity">
    <text evidence="6">Belongs to the ABC-4 integral membrane protein family.</text>
</comment>
<feature type="transmembrane region" description="Helical" evidence="7">
    <location>
        <begin position="57"/>
        <end position="80"/>
    </location>
</feature>
<proteinExistence type="inferred from homology"/>
<evidence type="ECO:0000256" key="3">
    <source>
        <dbReference type="ARBA" id="ARBA00022692"/>
    </source>
</evidence>
<reference evidence="9 10" key="1">
    <citation type="journal article" date="2009" name="Stand. Genomic Sci.">
        <title>Complete genome sequence of Catenulispora acidiphila type strain (ID 139908).</title>
        <authorList>
            <person name="Copeland A."/>
            <person name="Lapidus A."/>
            <person name="Glavina Del Rio T."/>
            <person name="Nolan M."/>
            <person name="Lucas S."/>
            <person name="Chen F."/>
            <person name="Tice H."/>
            <person name="Cheng J.F."/>
            <person name="Bruce D."/>
            <person name="Goodwin L."/>
            <person name="Pitluck S."/>
            <person name="Mikhailova N."/>
            <person name="Pati A."/>
            <person name="Ivanova N."/>
            <person name="Mavromatis K."/>
            <person name="Chen A."/>
            <person name="Palaniappan K."/>
            <person name="Chain P."/>
            <person name="Land M."/>
            <person name="Hauser L."/>
            <person name="Chang Y.J."/>
            <person name="Jeffries C.D."/>
            <person name="Chertkov O."/>
            <person name="Brettin T."/>
            <person name="Detter J.C."/>
            <person name="Han C."/>
            <person name="Ali Z."/>
            <person name="Tindall B.J."/>
            <person name="Goker M."/>
            <person name="Bristow J."/>
            <person name="Eisen J.A."/>
            <person name="Markowitz V."/>
            <person name="Hugenholtz P."/>
            <person name="Kyrpides N.C."/>
            <person name="Klenk H.P."/>
        </authorList>
    </citation>
    <scope>NUCLEOTIDE SEQUENCE [LARGE SCALE GENOMIC DNA]</scope>
    <source>
        <strain evidence="10">DSM 44928 / JCM 14897 / NBRC 102108 / NRRL B-24433 / ID139908</strain>
    </source>
</reference>
<evidence type="ECO:0000313" key="9">
    <source>
        <dbReference type="EMBL" id="ACU70835.1"/>
    </source>
</evidence>
<name>C7QEE4_CATAD</name>
<keyword evidence="2" id="KW-1003">Cell membrane</keyword>
<dbReference type="InterPro" id="IPR003838">
    <property type="entry name" value="ABC3_permease_C"/>
</dbReference>
<protein>
    <recommendedName>
        <fullName evidence="8">ABC3 transporter permease C-terminal domain-containing protein</fullName>
    </recommendedName>
</protein>
<feature type="transmembrane region" description="Helical" evidence="7">
    <location>
        <begin position="109"/>
        <end position="131"/>
    </location>
</feature>
<evidence type="ECO:0000256" key="6">
    <source>
        <dbReference type="ARBA" id="ARBA00038076"/>
    </source>
</evidence>
<keyword evidence="5 7" id="KW-0472">Membrane</keyword>
<keyword evidence="4 7" id="KW-1133">Transmembrane helix</keyword>
<evidence type="ECO:0000256" key="7">
    <source>
        <dbReference type="SAM" id="Phobius"/>
    </source>
</evidence>
<dbReference type="OrthoDB" id="3223244at2"/>
<feature type="transmembrane region" description="Helical" evidence="7">
    <location>
        <begin position="378"/>
        <end position="401"/>
    </location>
</feature>
<evidence type="ECO:0000259" key="8">
    <source>
        <dbReference type="Pfam" id="PF02687"/>
    </source>
</evidence>
<dbReference type="STRING" id="479433.Caci_1915"/>
<feature type="transmembrane region" description="Helical" evidence="7">
    <location>
        <begin position="322"/>
        <end position="350"/>
    </location>
</feature>
<dbReference type="GO" id="GO:0005886">
    <property type="term" value="C:plasma membrane"/>
    <property type="evidence" value="ECO:0007669"/>
    <property type="project" value="UniProtKB-SubCell"/>
</dbReference>
<dbReference type="GO" id="GO:0022857">
    <property type="term" value="F:transmembrane transporter activity"/>
    <property type="evidence" value="ECO:0007669"/>
    <property type="project" value="TreeGrafter"/>
</dbReference>
<comment type="subcellular location">
    <subcellularLocation>
        <location evidence="1">Cell membrane</location>
        <topology evidence="1">Multi-pass membrane protein</topology>
    </subcellularLocation>
</comment>
<feature type="transmembrane region" description="Helical" evidence="7">
    <location>
        <begin position="200"/>
        <end position="220"/>
    </location>
</feature>
<keyword evidence="10" id="KW-1185">Reference proteome</keyword>
<evidence type="ECO:0000256" key="1">
    <source>
        <dbReference type="ARBA" id="ARBA00004651"/>
    </source>
</evidence>
<feature type="transmembrane region" description="Helical" evidence="7">
    <location>
        <begin position="413"/>
        <end position="435"/>
    </location>
</feature>
<dbReference type="AlphaFoldDB" id="C7QEE4"/>
<feature type="transmembrane region" description="Helical" evidence="7">
    <location>
        <begin position="151"/>
        <end position="171"/>
    </location>
</feature>
<dbReference type="Proteomes" id="UP000000851">
    <property type="component" value="Chromosome"/>
</dbReference>
<dbReference type="EMBL" id="CP001700">
    <property type="protein sequence ID" value="ACU70835.1"/>
    <property type="molecule type" value="Genomic_DNA"/>
</dbReference>
<dbReference type="PANTHER" id="PTHR30572:SF4">
    <property type="entry name" value="ABC TRANSPORTER PERMEASE YTRF"/>
    <property type="match status" value="1"/>
</dbReference>
<accession>C7QEE4</accession>
<evidence type="ECO:0000256" key="4">
    <source>
        <dbReference type="ARBA" id="ARBA00022989"/>
    </source>
</evidence>
<feature type="transmembrane region" description="Helical" evidence="7">
    <location>
        <begin position="240"/>
        <end position="260"/>
    </location>
</feature>
<dbReference type="InterPro" id="IPR050250">
    <property type="entry name" value="Macrolide_Exporter_MacB"/>
</dbReference>
<feature type="transmembrane region" description="Helical" evidence="7">
    <location>
        <begin position="14"/>
        <end position="37"/>
    </location>
</feature>
<keyword evidence="3 7" id="KW-0812">Transmembrane</keyword>
<feature type="domain" description="ABC3 transporter permease C-terminal" evidence="8">
    <location>
        <begin position="328"/>
        <end position="440"/>
    </location>
</feature>
<evidence type="ECO:0000256" key="5">
    <source>
        <dbReference type="ARBA" id="ARBA00023136"/>
    </source>
</evidence>
<organism evidence="9 10">
    <name type="scientific">Catenulispora acidiphila (strain DSM 44928 / JCM 14897 / NBRC 102108 / NRRL B-24433 / ID139908)</name>
    <dbReference type="NCBI Taxonomy" id="479433"/>
    <lineage>
        <taxon>Bacteria</taxon>
        <taxon>Bacillati</taxon>
        <taxon>Actinomycetota</taxon>
        <taxon>Actinomycetes</taxon>
        <taxon>Catenulisporales</taxon>
        <taxon>Catenulisporaceae</taxon>
        <taxon>Catenulispora</taxon>
    </lineage>
</organism>
<dbReference type="KEGG" id="cai:Caci_1915"/>
<sequence length="449" mass="46025" precursor="true">MISTSFSNLRHRRAAYLASFLNLFLGGAILTGFASLYETGSAPGLSKDDRSALQTMALVIGGWGALIIAFGTAATLSLAVQQREKEIALLKAAGALPAQIRRMIMIETAVLLAAAAIPATPTGMAVGRAVLATLKSTHQVSNGVGFRFGATTLAIGLGDVAVAALVAAIVAGRRAANQSTAAALVSASVDNPGMSRKRKIAAAVFILLGLDAGVMTATLMKNEGYATMSTAGQACILTGIGLALLAPALIRATGAVLGPLMRRSGGYLAEAELRRHSRPAAGVLMPVILFVALANGALYQQFIQDDANRAHHLVPSADDKGVQTLSFLVVGMIALFAAVVVANIAVAGTLHRRREFGQRRLIGDTPGEVRRSLSWEACAILAAGLVFGTLAALAGVVPFSYAKTGHLMPQQGLWVFFGIAAGVTALTLAACLGAARRVLGVPALAAVGG</sequence>
<dbReference type="HOGENOM" id="CLU_012341_3_0_11"/>
<gene>
    <name evidence="9" type="ordered locus">Caci_1915</name>
</gene>
<dbReference type="PANTHER" id="PTHR30572">
    <property type="entry name" value="MEMBRANE COMPONENT OF TRANSPORTER-RELATED"/>
    <property type="match status" value="1"/>
</dbReference>
<evidence type="ECO:0000256" key="2">
    <source>
        <dbReference type="ARBA" id="ARBA00022475"/>
    </source>
</evidence>
<feature type="domain" description="ABC3 transporter permease C-terminal" evidence="8">
    <location>
        <begin position="63"/>
        <end position="179"/>
    </location>
</feature>